<dbReference type="PROSITE" id="PS00232">
    <property type="entry name" value="CADHERIN_1"/>
    <property type="match status" value="2"/>
</dbReference>
<comment type="subcellular location">
    <subcellularLocation>
        <location evidence="1">Membrane</location>
    </subcellularLocation>
</comment>
<proteinExistence type="predicted"/>
<dbReference type="PRINTS" id="PR00205">
    <property type="entry name" value="CADHERIN"/>
</dbReference>
<evidence type="ECO:0000256" key="5">
    <source>
        <dbReference type="ARBA" id="ARBA00022989"/>
    </source>
</evidence>
<dbReference type="FunFam" id="2.60.40.60:FF:000134">
    <property type="entry name" value="protocadherin Fat 4"/>
    <property type="match status" value="1"/>
</dbReference>
<evidence type="ECO:0000256" key="1">
    <source>
        <dbReference type="ARBA" id="ARBA00004370"/>
    </source>
</evidence>
<evidence type="ECO:0000256" key="4">
    <source>
        <dbReference type="ARBA" id="ARBA00022837"/>
    </source>
</evidence>
<dbReference type="AlphaFoldDB" id="A0AA88IGR2"/>
<dbReference type="GO" id="GO:0007156">
    <property type="term" value="P:homophilic cell adhesion via plasma membrane adhesion molecules"/>
    <property type="evidence" value="ECO:0007669"/>
    <property type="project" value="InterPro"/>
</dbReference>
<evidence type="ECO:0000313" key="9">
    <source>
        <dbReference type="EMBL" id="KAK2721597.1"/>
    </source>
</evidence>
<organism evidence="9 10">
    <name type="scientific">Artemia franciscana</name>
    <name type="common">Brine shrimp</name>
    <name type="synonym">Artemia sanfranciscana</name>
    <dbReference type="NCBI Taxonomy" id="6661"/>
    <lineage>
        <taxon>Eukaryota</taxon>
        <taxon>Metazoa</taxon>
        <taxon>Ecdysozoa</taxon>
        <taxon>Arthropoda</taxon>
        <taxon>Crustacea</taxon>
        <taxon>Branchiopoda</taxon>
        <taxon>Anostraca</taxon>
        <taxon>Artemiidae</taxon>
        <taxon>Artemia</taxon>
    </lineage>
</organism>
<dbReference type="GO" id="GO:0005509">
    <property type="term" value="F:calcium ion binding"/>
    <property type="evidence" value="ECO:0007669"/>
    <property type="project" value="UniProtKB-UniRule"/>
</dbReference>
<feature type="domain" description="Cadherin" evidence="8">
    <location>
        <begin position="16"/>
        <end position="119"/>
    </location>
</feature>
<keyword evidence="6" id="KW-0472">Membrane</keyword>
<keyword evidence="10" id="KW-1185">Reference proteome</keyword>
<reference evidence="9" key="1">
    <citation type="submission" date="2023-07" db="EMBL/GenBank/DDBJ databases">
        <title>Chromosome-level genome assembly of Artemia franciscana.</title>
        <authorList>
            <person name="Jo E."/>
        </authorList>
    </citation>
    <scope>NUCLEOTIDE SEQUENCE</scope>
    <source>
        <tissue evidence="9">Whole body</tissue>
    </source>
</reference>
<keyword evidence="4 7" id="KW-0106">Calcium</keyword>
<evidence type="ECO:0000256" key="2">
    <source>
        <dbReference type="ARBA" id="ARBA00022692"/>
    </source>
</evidence>
<dbReference type="CDD" id="cd11304">
    <property type="entry name" value="Cadherin_repeat"/>
    <property type="match status" value="3"/>
</dbReference>
<feature type="non-terminal residue" evidence="9">
    <location>
        <position position="1"/>
    </location>
</feature>
<evidence type="ECO:0000256" key="6">
    <source>
        <dbReference type="ARBA" id="ARBA00023136"/>
    </source>
</evidence>
<dbReference type="SUPFAM" id="SSF49313">
    <property type="entry name" value="Cadherin-like"/>
    <property type="match status" value="3"/>
</dbReference>
<evidence type="ECO:0000259" key="8">
    <source>
        <dbReference type="PROSITE" id="PS50268"/>
    </source>
</evidence>
<dbReference type="InterPro" id="IPR002126">
    <property type="entry name" value="Cadherin-like_dom"/>
</dbReference>
<keyword evidence="2" id="KW-0812">Transmembrane</keyword>
<gene>
    <name evidence="9" type="ORF">QYM36_003779</name>
</gene>
<keyword evidence="3" id="KW-0677">Repeat</keyword>
<feature type="domain" description="Cadherin" evidence="8">
    <location>
        <begin position="120"/>
        <end position="224"/>
    </location>
</feature>
<dbReference type="FunFam" id="2.60.40.60:FF:000020">
    <property type="entry name" value="Dachsous cadherin-related 1b"/>
    <property type="match status" value="1"/>
</dbReference>
<dbReference type="PANTHER" id="PTHR24026">
    <property type="entry name" value="FAT ATYPICAL CADHERIN-RELATED"/>
    <property type="match status" value="1"/>
</dbReference>
<dbReference type="GO" id="GO:0009653">
    <property type="term" value="P:anatomical structure morphogenesis"/>
    <property type="evidence" value="ECO:0007669"/>
    <property type="project" value="UniProtKB-ARBA"/>
</dbReference>
<accession>A0AA88IGR2</accession>
<name>A0AA88IGR2_ARTSF</name>
<dbReference type="SMART" id="SM00112">
    <property type="entry name" value="CA"/>
    <property type="match status" value="2"/>
</dbReference>
<dbReference type="GO" id="GO:0060429">
    <property type="term" value="P:epithelium development"/>
    <property type="evidence" value="ECO:0007669"/>
    <property type="project" value="UniProtKB-ARBA"/>
</dbReference>
<sequence length="384" mass="42901">VNITIGDINDNAPEFDSPVVKISVPENSELGSAIYAAHADDLDSGDNGLVKFELYTNPEQSFRIDPKFGYLSLAKKLDYERTQKYSLIIVAVDGGDPPLRSNVTLNIEVQDVNDNVPVFEKKEYDVSVLESLPSNTQFLQVKATDQDTGNNARLTYKIKDEETESVFGIFPNSGSLYLKKVLDRETRDKFVFTVIAMDNGSPTGSASASVIVQVLDMNDNEPIFSKPHYEFTVEENTDRGTLVGQVIAADYDMDMNADIRYSLENANGTFQINPTTVNAYDIGNNSFMEFKVDIDKSLPPHKPKSFNLPLKIKEVLQQYIYAVTNVGIMKTSRSDYCCLIFLIAKSQEKIPSKHEWSLETQMVMYDSQEINSLARDSASAIGRI</sequence>
<dbReference type="Gene3D" id="2.60.40.60">
    <property type="entry name" value="Cadherins"/>
    <property type="match status" value="3"/>
</dbReference>
<dbReference type="PANTHER" id="PTHR24026:SF126">
    <property type="entry name" value="PROTOCADHERIN FAT 4"/>
    <property type="match status" value="1"/>
</dbReference>
<dbReference type="EMBL" id="JAVRJZ010000006">
    <property type="protein sequence ID" value="KAK2721597.1"/>
    <property type="molecule type" value="Genomic_DNA"/>
</dbReference>
<dbReference type="GO" id="GO:0005886">
    <property type="term" value="C:plasma membrane"/>
    <property type="evidence" value="ECO:0007669"/>
    <property type="project" value="UniProtKB-SubCell"/>
</dbReference>
<comment type="caution">
    <text evidence="9">The sequence shown here is derived from an EMBL/GenBank/DDBJ whole genome shotgun (WGS) entry which is preliminary data.</text>
</comment>
<dbReference type="PROSITE" id="PS50268">
    <property type="entry name" value="CADHERIN_2"/>
    <property type="match status" value="3"/>
</dbReference>
<keyword evidence="5" id="KW-1133">Transmembrane helix</keyword>
<evidence type="ECO:0000313" key="10">
    <source>
        <dbReference type="Proteomes" id="UP001187531"/>
    </source>
</evidence>
<feature type="domain" description="Cadherin" evidence="8">
    <location>
        <begin position="225"/>
        <end position="353"/>
    </location>
</feature>
<dbReference type="InterPro" id="IPR020894">
    <property type="entry name" value="Cadherin_CS"/>
</dbReference>
<evidence type="ECO:0000256" key="3">
    <source>
        <dbReference type="ARBA" id="ARBA00022737"/>
    </source>
</evidence>
<dbReference type="InterPro" id="IPR015919">
    <property type="entry name" value="Cadherin-like_sf"/>
</dbReference>
<dbReference type="Proteomes" id="UP001187531">
    <property type="component" value="Unassembled WGS sequence"/>
</dbReference>
<dbReference type="Pfam" id="PF00028">
    <property type="entry name" value="Cadherin"/>
    <property type="match status" value="3"/>
</dbReference>
<protein>
    <recommendedName>
        <fullName evidence="8">Cadherin domain-containing protein</fullName>
    </recommendedName>
</protein>
<evidence type="ECO:0000256" key="7">
    <source>
        <dbReference type="PROSITE-ProRule" id="PRU00043"/>
    </source>
</evidence>